<dbReference type="EMBL" id="BSXT01000705">
    <property type="protein sequence ID" value="GMF32631.1"/>
    <property type="molecule type" value="Genomic_DNA"/>
</dbReference>
<feature type="region of interest" description="Disordered" evidence="1">
    <location>
        <begin position="1537"/>
        <end position="1639"/>
    </location>
</feature>
<feature type="compositionally biased region" description="Low complexity" evidence="1">
    <location>
        <begin position="1548"/>
        <end position="1578"/>
    </location>
</feature>
<organism evidence="2 3">
    <name type="scientific">Phytophthora fragariaefolia</name>
    <dbReference type="NCBI Taxonomy" id="1490495"/>
    <lineage>
        <taxon>Eukaryota</taxon>
        <taxon>Sar</taxon>
        <taxon>Stramenopiles</taxon>
        <taxon>Oomycota</taxon>
        <taxon>Peronosporomycetes</taxon>
        <taxon>Peronosporales</taxon>
        <taxon>Peronosporaceae</taxon>
        <taxon>Phytophthora</taxon>
    </lineage>
</organism>
<feature type="region of interest" description="Disordered" evidence="1">
    <location>
        <begin position="117"/>
        <end position="142"/>
    </location>
</feature>
<protein>
    <submittedName>
        <fullName evidence="2">Unnamed protein product</fullName>
    </submittedName>
</protein>
<evidence type="ECO:0000313" key="3">
    <source>
        <dbReference type="Proteomes" id="UP001165121"/>
    </source>
</evidence>
<feature type="region of interest" description="Disordered" evidence="1">
    <location>
        <begin position="1652"/>
        <end position="1671"/>
    </location>
</feature>
<feature type="compositionally biased region" description="Polar residues" evidence="1">
    <location>
        <begin position="1652"/>
        <end position="1666"/>
    </location>
</feature>
<feature type="region of interest" description="Disordered" evidence="1">
    <location>
        <begin position="1397"/>
        <end position="1428"/>
    </location>
</feature>
<evidence type="ECO:0000256" key="1">
    <source>
        <dbReference type="SAM" id="MobiDB-lite"/>
    </source>
</evidence>
<evidence type="ECO:0000313" key="2">
    <source>
        <dbReference type="EMBL" id="GMF32631.1"/>
    </source>
</evidence>
<reference evidence="2" key="1">
    <citation type="submission" date="2023-04" db="EMBL/GenBank/DDBJ databases">
        <title>Phytophthora fragariaefolia NBRC 109709.</title>
        <authorList>
            <person name="Ichikawa N."/>
            <person name="Sato H."/>
            <person name="Tonouchi N."/>
        </authorList>
    </citation>
    <scope>NUCLEOTIDE SEQUENCE</scope>
    <source>
        <strain evidence="2">NBRC 109709</strain>
    </source>
</reference>
<proteinExistence type="predicted"/>
<keyword evidence="3" id="KW-1185">Reference proteome</keyword>
<feature type="region of interest" description="Disordered" evidence="1">
    <location>
        <begin position="1"/>
        <end position="21"/>
    </location>
</feature>
<gene>
    <name evidence="2" type="ORF">Pfra01_000781400</name>
</gene>
<comment type="caution">
    <text evidence="2">The sequence shown here is derived from an EMBL/GenBank/DDBJ whole genome shotgun (WGS) entry which is preliminary data.</text>
</comment>
<feature type="compositionally biased region" description="Polar residues" evidence="1">
    <location>
        <begin position="1409"/>
        <end position="1428"/>
    </location>
</feature>
<accession>A0A9W6X6M3</accession>
<dbReference type="Proteomes" id="UP001165121">
    <property type="component" value="Unassembled WGS sequence"/>
</dbReference>
<feature type="compositionally biased region" description="Basic and acidic residues" evidence="1">
    <location>
        <begin position="1589"/>
        <end position="1614"/>
    </location>
</feature>
<dbReference type="OrthoDB" id="109749at2759"/>
<sequence length="1789" mass="197661">MVEKQPQTPRKRKKRSAAQQSGSAEDFRAVCVASLCQKLAQCGLLTLQDAEFVGTLARSETLEVLRRVVGSRLLPLRLRMLLLGLVLQSRAEQVLEAAEQSWIQEVCEKILEEAREAATTGGSKQPPSKRLRTRSRGDTAVGREKKDGICGFCRDGASAESLGSRAGGWDFLVESTHRVAKVLEKAGETYATNQTMVTLSTFWDSLPVAGLATSKPSRRRKRAEIQVASEEGAEPLLPIAAYKSIVKLAVDLVSGTKSTSHGEVNGFQMMWQNVWEREFKNMGNRRQFTLSDVICHCSKADAFASIVLSLESKPQPINQLPGYCIVLEAIRSLFVSPFGVIAAFSQVWGALQTRYTGDSSRIAVPISSGASSTKHIVRSYLSELLTSPSARQQVLSLSLKTSTKHSPLEILCVLYELYSDSTPSGYQKDSYPNHWDFVLTQLSASGLSTEGPTQDGINWCLNLEECVHGINTSCKSQIPILHGSYFLAALQNYCLMVMYGVLASGGATISSGGRIERQLISEESDRSTLRRVLAQMMVTFGEGWISRLIAQLLRANASLHFAKEVYQRGLRLLLFPAFVSSMKLSSRTHQQQRKTGQEQFIAIVHAVNTILKATEPTSFYLVPLMRFCEAWDAYQSTHTKESPTRPNKWGAHAMIELDILPELLDCYGRDEIIRQETSESLTFAAEVLQNVSNCPPTLEELLYKVISSVKGGAESAKTSTSDLLTTTDKELILHSSDVLQRFLRAVKFTDLAQTRHLINEVKDAGGTLTELRKQLERWFAFVETHGTAFAGKESRIELALLCTRLIRWFPSEFGSMRHLLMTPLDSHLVFALKAFVKEAGKTNSVLKHTPFNPSASSLPAAVQVEMALHLYLSSAAFPDLETLTILLTKAMVKCRSHGAFNHLAKVAGNHARILLPETAVMTLSSPLQGLEFSASGAYHPEYEDDDATQVKDYARRAKSIIYQENTLKLLAMSTSVFNGGISWSTALFNGQSAETWLPYLFEYILETSFCEGSIRVDFLLASLEKLAQGAADSFKEGFWVGALLNTALVACSARSTGVRDDSKSGVDARVRAIAHKVLSALPIASRKMAEPDEADDSVRFQHAEILCLIDMSKCSWVILEGNDARWSAERFINDKTATSLRITLSGPAVEEVKNTRTPIQLFVPFSKWLSAALVYSQSFLEEASPTMRRWERTFTSYVTDLYLRLQFEDDTGSLLNAWLATWISSNIVRAQGELQLLALLPSQVALFRRLGLTPYRDLSKRVNSSTVIWQLIFLAINLAVDHHITEDPASIEHATELVVSTLTTLELVELSASSDFVPFSHMQQLQPFYKELEDFLSRPQLHACSAAQAFCLLQYPLELLVCCYACKIPQDFEAESQLFLQHVEKLLREFFAANNSEASDRTKGPPAQEVSSTLTSNDKPPTASAQTAVNSTEMDAFFQYWRDEMLLSPASFRAINTREVHRCVAAVGFGTDAAMYIGPWQEYRLAKIQDDAIQKLRKEWEAQLRGQLPPGEDDRIRELMQPLVAKLPSLLLAAKSRTNGSGAGGRSAGLRSGANSEFGSRCSSRPASARSTASSASVRTRDSCSGTRENSDVVRRHLRPHEENNQETHDEKVTRVAAKPPKPKKKGKTAPLTSLEQVQKRKKMFAKWIKQASNSDAGGQANSLATQEAGPETKEVAEASIVTRLPAIHSAVPVSASMLLTEDIRTKAANPVTLPPINQLSVSDETSPLAGSCQQKSAMMMSPQARASSDTVDINLDESLDEEEVNNFLNWTDTLLSPQAMESLSDFDD</sequence>
<name>A0A9W6X6M3_9STRA</name>